<dbReference type="Gene3D" id="2.160.20.10">
    <property type="entry name" value="Single-stranded right-handed beta-helix, Pectin lyase-like"/>
    <property type="match status" value="1"/>
</dbReference>
<evidence type="ECO:0000313" key="2">
    <source>
        <dbReference type="EMBL" id="MBD8025658.1"/>
    </source>
</evidence>
<organism evidence="2 3">
    <name type="scientific">Ureibacillus galli</name>
    <dbReference type="NCBI Taxonomy" id="2762222"/>
    <lineage>
        <taxon>Bacteria</taxon>
        <taxon>Bacillati</taxon>
        <taxon>Bacillota</taxon>
        <taxon>Bacilli</taxon>
        <taxon>Bacillales</taxon>
        <taxon>Caryophanaceae</taxon>
        <taxon>Ureibacillus</taxon>
    </lineage>
</organism>
<dbReference type="Proteomes" id="UP000640930">
    <property type="component" value="Unassembled WGS sequence"/>
</dbReference>
<dbReference type="InterPro" id="IPR024535">
    <property type="entry name" value="RHGA/B-epi-like_pectate_lyase"/>
</dbReference>
<dbReference type="SUPFAM" id="SSF51126">
    <property type="entry name" value="Pectin lyase-like"/>
    <property type="match status" value="2"/>
</dbReference>
<keyword evidence="3" id="KW-1185">Reference proteome</keyword>
<dbReference type="RefSeq" id="WP_191706206.1">
    <property type="nucleotide sequence ID" value="NZ_JACSQA010000003.1"/>
</dbReference>
<protein>
    <submittedName>
        <fullName evidence="2">Right-handed parallel beta-helix repeat-containing protein</fullName>
    </submittedName>
</protein>
<dbReference type="Pfam" id="PF12708">
    <property type="entry name" value="Pect-lyase_RHGA_epim"/>
    <property type="match status" value="1"/>
</dbReference>
<name>A0ABR8X8L0_9BACL</name>
<dbReference type="InterPro" id="IPR012334">
    <property type="entry name" value="Pectin_lyas_fold"/>
</dbReference>
<dbReference type="SMART" id="SM00710">
    <property type="entry name" value="PbH1"/>
    <property type="match status" value="6"/>
</dbReference>
<gene>
    <name evidence="2" type="ORF">H9636_03215</name>
</gene>
<evidence type="ECO:0000259" key="1">
    <source>
        <dbReference type="Pfam" id="PF12708"/>
    </source>
</evidence>
<accession>A0ABR8X8L0</accession>
<sequence length="709" mass="79085">MEIKNNFIFEVDLNHMKSSSRIIVKKNQEATFTFKLFRSGKPVDLTNIANVSLSLVHSDQVLALTTGKVTDSNEVTFKLKASETATSGNIDALVLFYSHERRVSTIKFNYSVLDKLNRPSKVSNDKTQFEITLNDGPLSIQEKLEVTSDVKNISLSEDIIKEVIESRVSTDSSNQHTTYNSLKERLDNEHNKIQEELQIKAEKVYYTPQEYNAKGNGIVDDSVAFRNMLTDSVNFILTPKGTYLFNSPLMVYKSLTFMGESREETVLINGTKQVTYAATVEFNSSKNSLLTNLTLDGNIEKVEGDIYGGVVNLRIDKSENITVRDVNFVNNNHVGCMLKDSKNITFDNCNFNNLDGGINGQNGTKTDGVMITRCTFDGHSVSEPIFLPNAKNITIEHCKMLNKTSGHAMAFDGSQNIYINNIYVENCGNGIYLTERNNQRARKITVFNSIFRRSTYGNYLSHADEVEFINCEFVDGITNIIDCNKITFNKCKFIADTKACMVAFSESPSDTIQFIDCIFDNTNNKNFSNSFLSVYNNVKLTNILFERCKFINCTLFNGNFSTGSQIIMKNNVDQNGNVYSPNKSNVLNKNSDLLTIVGTVKPTAGFYKRGVIFLYANPTTHVGGINLVDGFAYQETWRAGLTVWSQLQVKLSNGIVVKALSSGTCKAGTEPIGITSANTETNPFVDRNGIKWAYLGNASNFVNFGNITS</sequence>
<comment type="caution">
    <text evidence="2">The sequence shown here is derived from an EMBL/GenBank/DDBJ whole genome shotgun (WGS) entry which is preliminary data.</text>
</comment>
<evidence type="ECO:0000313" key="3">
    <source>
        <dbReference type="Proteomes" id="UP000640930"/>
    </source>
</evidence>
<proteinExistence type="predicted"/>
<feature type="domain" description="Rhamnogalacturonase A/B/Epimerase-like pectate lyase" evidence="1">
    <location>
        <begin position="210"/>
        <end position="437"/>
    </location>
</feature>
<dbReference type="InterPro" id="IPR011050">
    <property type="entry name" value="Pectin_lyase_fold/virulence"/>
</dbReference>
<dbReference type="EMBL" id="JACSQA010000003">
    <property type="protein sequence ID" value="MBD8025658.1"/>
    <property type="molecule type" value="Genomic_DNA"/>
</dbReference>
<dbReference type="InterPro" id="IPR006626">
    <property type="entry name" value="PbH1"/>
</dbReference>
<reference evidence="2 3" key="1">
    <citation type="submission" date="2020-08" db="EMBL/GenBank/DDBJ databases">
        <title>A Genomic Blueprint of the Chicken Gut Microbiome.</title>
        <authorList>
            <person name="Gilroy R."/>
            <person name="Ravi A."/>
            <person name="Getino M."/>
            <person name="Pursley I."/>
            <person name="Horton D.L."/>
            <person name="Alikhan N.-F."/>
            <person name="Baker D."/>
            <person name="Gharbi K."/>
            <person name="Hall N."/>
            <person name="Watson M."/>
            <person name="Adriaenssens E.M."/>
            <person name="Foster-Nyarko E."/>
            <person name="Jarju S."/>
            <person name="Secka A."/>
            <person name="Antonio M."/>
            <person name="Oren A."/>
            <person name="Chaudhuri R."/>
            <person name="La Ragione R.M."/>
            <person name="Hildebrand F."/>
            <person name="Pallen M.J."/>
        </authorList>
    </citation>
    <scope>NUCLEOTIDE SEQUENCE [LARGE SCALE GENOMIC DNA]</scope>
    <source>
        <strain evidence="2 3">Re31</strain>
    </source>
</reference>